<evidence type="ECO:0000313" key="1">
    <source>
        <dbReference type="EMBL" id="GFU35598.1"/>
    </source>
</evidence>
<evidence type="ECO:0000313" key="2">
    <source>
        <dbReference type="Proteomes" id="UP000887013"/>
    </source>
</evidence>
<sequence length="75" mass="8411">MVTDMIAPAIDSFEVETRVLVPFTIGHAMDLMNVKLIRRSRMLLDPVFGVIQEEYIDEQKGSLCNNVGSKSSKQP</sequence>
<keyword evidence="2" id="KW-1185">Reference proteome</keyword>
<gene>
    <name evidence="1" type="ORF">NPIL_57821</name>
</gene>
<dbReference type="Proteomes" id="UP000887013">
    <property type="component" value="Unassembled WGS sequence"/>
</dbReference>
<name>A0A8X6QP75_NEPPI</name>
<accession>A0A8X6QP75</accession>
<proteinExistence type="predicted"/>
<dbReference type="EMBL" id="BMAW01130567">
    <property type="protein sequence ID" value="GFU35598.1"/>
    <property type="molecule type" value="Genomic_DNA"/>
</dbReference>
<comment type="caution">
    <text evidence="1">The sequence shown here is derived from an EMBL/GenBank/DDBJ whole genome shotgun (WGS) entry which is preliminary data.</text>
</comment>
<reference evidence="1" key="1">
    <citation type="submission" date="2020-08" db="EMBL/GenBank/DDBJ databases">
        <title>Multicomponent nature underlies the extraordinary mechanical properties of spider dragline silk.</title>
        <authorList>
            <person name="Kono N."/>
            <person name="Nakamura H."/>
            <person name="Mori M."/>
            <person name="Yoshida Y."/>
            <person name="Ohtoshi R."/>
            <person name="Malay A.D."/>
            <person name="Moran D.A.P."/>
            <person name="Tomita M."/>
            <person name="Numata K."/>
            <person name="Arakawa K."/>
        </authorList>
    </citation>
    <scope>NUCLEOTIDE SEQUENCE</scope>
</reference>
<organism evidence="1 2">
    <name type="scientific">Nephila pilipes</name>
    <name type="common">Giant wood spider</name>
    <name type="synonym">Nephila maculata</name>
    <dbReference type="NCBI Taxonomy" id="299642"/>
    <lineage>
        <taxon>Eukaryota</taxon>
        <taxon>Metazoa</taxon>
        <taxon>Ecdysozoa</taxon>
        <taxon>Arthropoda</taxon>
        <taxon>Chelicerata</taxon>
        <taxon>Arachnida</taxon>
        <taxon>Araneae</taxon>
        <taxon>Araneomorphae</taxon>
        <taxon>Entelegynae</taxon>
        <taxon>Araneoidea</taxon>
        <taxon>Nephilidae</taxon>
        <taxon>Nephila</taxon>
    </lineage>
</organism>
<dbReference type="AlphaFoldDB" id="A0A8X6QP75"/>
<protein>
    <submittedName>
        <fullName evidence="1">Uncharacterized protein</fullName>
    </submittedName>
</protein>